<dbReference type="AlphaFoldDB" id="A0A0L0QTT8"/>
<evidence type="ECO:0000256" key="1">
    <source>
        <dbReference type="ARBA" id="ARBA00002486"/>
    </source>
</evidence>
<dbReference type="Pfam" id="PF00480">
    <property type="entry name" value="ROK"/>
    <property type="match status" value="1"/>
</dbReference>
<proteinExistence type="inferred from homology"/>
<reference evidence="5" key="1">
    <citation type="submission" date="2015-07" db="EMBL/GenBank/DDBJ databases">
        <title>Fjat-10053 dsm26.</title>
        <authorList>
            <person name="Liu B."/>
            <person name="Wang J."/>
            <person name="Zhu Y."/>
            <person name="Liu G."/>
            <person name="Chen Q."/>
            <person name="Chen Z."/>
            <person name="Lan J."/>
            <person name="Che J."/>
            <person name="Ge C."/>
            <person name="Shi H."/>
            <person name="Pan Z."/>
            <person name="Liu X."/>
        </authorList>
    </citation>
    <scope>NUCLEOTIDE SEQUENCE [LARGE SCALE GENOMIC DNA]</scope>
    <source>
        <strain evidence="5">DSM 26</strain>
    </source>
</reference>
<keyword evidence="3" id="KW-0859">Xylose metabolism</keyword>
<comment type="caution">
    <text evidence="4">The sequence shown here is derived from an EMBL/GenBank/DDBJ whole genome shotgun (WGS) entry which is preliminary data.</text>
</comment>
<evidence type="ECO:0000256" key="2">
    <source>
        <dbReference type="ARBA" id="ARBA00006479"/>
    </source>
</evidence>
<evidence type="ECO:0000256" key="3">
    <source>
        <dbReference type="ARBA" id="ARBA00022629"/>
    </source>
</evidence>
<comment type="function">
    <text evidence="1">Transcriptional repressor of xylose-utilizing enzymes.</text>
</comment>
<dbReference type="InterPro" id="IPR000600">
    <property type="entry name" value="ROK"/>
</dbReference>
<accession>A0A0L0QTT8</accession>
<comment type="similarity">
    <text evidence="2">Belongs to the ROK (NagC/XylR) family.</text>
</comment>
<dbReference type="Proteomes" id="UP000036780">
    <property type="component" value="Unassembled WGS sequence"/>
</dbReference>
<dbReference type="PATRIC" id="fig|1473.5.peg.4694"/>
<name>A0A0L0QTT8_VIRPA</name>
<dbReference type="GO" id="GO:0042732">
    <property type="term" value="P:D-xylose metabolic process"/>
    <property type="evidence" value="ECO:0007669"/>
    <property type="project" value="UniProtKB-KW"/>
</dbReference>
<dbReference type="PANTHER" id="PTHR18964">
    <property type="entry name" value="ROK (REPRESSOR, ORF, KINASE) FAMILY"/>
    <property type="match status" value="1"/>
</dbReference>
<dbReference type="InterPro" id="IPR049874">
    <property type="entry name" value="ROK_cs"/>
</dbReference>
<evidence type="ECO:0000313" key="4">
    <source>
        <dbReference type="EMBL" id="KNE21618.1"/>
    </source>
</evidence>
<dbReference type="PANTHER" id="PTHR18964:SF149">
    <property type="entry name" value="BIFUNCTIONAL UDP-N-ACETYLGLUCOSAMINE 2-EPIMERASE_N-ACETYLMANNOSAMINE KINASE"/>
    <property type="match status" value="1"/>
</dbReference>
<dbReference type="SUPFAM" id="SSF46785">
    <property type="entry name" value="Winged helix' DNA-binding domain"/>
    <property type="match status" value="1"/>
</dbReference>
<dbReference type="OrthoDB" id="9796533at2"/>
<dbReference type="CDD" id="cd24076">
    <property type="entry name" value="ASKHA_ATPase_ROK_BsXylR-like"/>
    <property type="match status" value="1"/>
</dbReference>
<dbReference type="RefSeq" id="WP_050351059.1">
    <property type="nucleotide sequence ID" value="NZ_BOSN01000004.1"/>
</dbReference>
<dbReference type="EMBL" id="LGTO01000005">
    <property type="protein sequence ID" value="KNE21618.1"/>
    <property type="molecule type" value="Genomic_DNA"/>
</dbReference>
<dbReference type="InterPro" id="IPR036390">
    <property type="entry name" value="WH_DNA-bd_sf"/>
</dbReference>
<dbReference type="InterPro" id="IPR036388">
    <property type="entry name" value="WH-like_DNA-bd_sf"/>
</dbReference>
<sequence length="394" mass="42235">MQRGTFQLMKSVNKSIILNKIRTCEPISRAQIAKETELTPPTVSSIVKELLKQNMVYESDSGQSMGGRRPTMLQINKTAFYLVGVDAGPEKVETIVADLGGKITERVSFTLESPISNVSFLDAIKQSIYQVLQNASIQIDDTMGIGVAMHGVVEVTTGTSLYAPNLQLTNVPIKEELEKEFHVTTKVENDARAMALGEAWFGGHGELGSMVAVNLGRGVGAGIVTDGKLFHGAEDIAGEIGHMTIDINGDVCECGNRGCLQTFATGSAIAKRAHQKLAEQGDENAFKLTGESVFELAKAGNSLYIDVLKETGFIIGVGLTNVIHIVNPEKIVLGGGVMNSEEFLLPVIRKTIKNNALTERAKKTEVTVTKLGKDATVLGAVALLFVEIFDSVLG</sequence>
<keyword evidence="5" id="KW-1185">Reference proteome</keyword>
<evidence type="ECO:0000313" key="5">
    <source>
        <dbReference type="Proteomes" id="UP000036780"/>
    </source>
</evidence>
<dbReference type="Gene3D" id="1.10.10.10">
    <property type="entry name" value="Winged helix-like DNA-binding domain superfamily/Winged helix DNA-binding domain"/>
    <property type="match status" value="1"/>
</dbReference>
<organism evidence="4 5">
    <name type="scientific">Virgibacillus pantothenticus</name>
    <dbReference type="NCBI Taxonomy" id="1473"/>
    <lineage>
        <taxon>Bacteria</taxon>
        <taxon>Bacillati</taxon>
        <taxon>Bacillota</taxon>
        <taxon>Bacilli</taxon>
        <taxon>Bacillales</taxon>
        <taxon>Bacillaceae</taxon>
        <taxon>Virgibacillus</taxon>
    </lineage>
</organism>
<keyword evidence="3" id="KW-0119">Carbohydrate metabolism</keyword>
<dbReference type="Gene3D" id="3.30.420.40">
    <property type="match status" value="2"/>
</dbReference>
<gene>
    <name evidence="4" type="ORF">AFK71_08235</name>
</gene>
<dbReference type="GeneID" id="66872606"/>
<protein>
    <submittedName>
        <fullName evidence="4">ROK family transcriptional regulator</fullName>
    </submittedName>
</protein>
<dbReference type="InterPro" id="IPR043129">
    <property type="entry name" value="ATPase_NBD"/>
</dbReference>
<dbReference type="PROSITE" id="PS01125">
    <property type="entry name" value="ROK"/>
    <property type="match status" value="1"/>
</dbReference>
<dbReference type="SUPFAM" id="SSF53067">
    <property type="entry name" value="Actin-like ATPase domain"/>
    <property type="match status" value="1"/>
</dbReference>